<dbReference type="InterPro" id="IPR033132">
    <property type="entry name" value="GH_1_N_CS"/>
</dbReference>
<evidence type="ECO:0000313" key="9">
    <source>
        <dbReference type="EnsemblMetazoa" id="GAUT032456-PA"/>
    </source>
</evidence>
<dbReference type="EnsemblMetazoa" id="GAUT032456-RA">
    <property type="protein sequence ID" value="GAUT032456-PA"/>
    <property type="gene ID" value="GAUT032456"/>
</dbReference>
<dbReference type="FunFam" id="3.20.20.80:FF:000013">
    <property type="entry name" value="lactase-phlorizin hydrolase"/>
    <property type="match status" value="1"/>
</dbReference>
<evidence type="ECO:0000256" key="5">
    <source>
        <dbReference type="ARBA" id="ARBA00023180"/>
    </source>
</evidence>
<evidence type="ECO:0000256" key="4">
    <source>
        <dbReference type="ARBA" id="ARBA00022801"/>
    </source>
</evidence>
<dbReference type="PROSITE" id="PS00653">
    <property type="entry name" value="GLYCOSYL_HYDROL_F1_2"/>
    <property type="match status" value="1"/>
</dbReference>
<dbReference type="SUPFAM" id="SSF51445">
    <property type="entry name" value="(Trans)glycosidases"/>
    <property type="match status" value="1"/>
</dbReference>
<dbReference type="GO" id="GO:0005975">
    <property type="term" value="P:carbohydrate metabolic process"/>
    <property type="evidence" value="ECO:0007669"/>
    <property type="project" value="InterPro"/>
</dbReference>
<dbReference type="Gene3D" id="3.20.20.80">
    <property type="entry name" value="Glycosidases"/>
    <property type="match status" value="1"/>
</dbReference>
<dbReference type="AlphaFoldDB" id="A0A1A9VC27"/>
<proteinExistence type="inferred from homology"/>
<protein>
    <recommendedName>
        <fullName evidence="11">Myrosinase 1</fullName>
    </recommendedName>
</protein>
<keyword evidence="3 8" id="KW-0732">Signal</keyword>
<evidence type="ECO:0000256" key="3">
    <source>
        <dbReference type="ARBA" id="ARBA00022729"/>
    </source>
</evidence>
<dbReference type="PANTHER" id="PTHR10353">
    <property type="entry name" value="GLYCOSYL HYDROLASE"/>
    <property type="match status" value="1"/>
</dbReference>
<dbReference type="STRING" id="7395.A0A1A9VC27"/>
<dbReference type="PRINTS" id="PR00131">
    <property type="entry name" value="GLHYDRLASE1"/>
</dbReference>
<organism evidence="9 10">
    <name type="scientific">Glossina austeni</name>
    <name type="common">Savannah tsetse fly</name>
    <dbReference type="NCBI Taxonomy" id="7395"/>
    <lineage>
        <taxon>Eukaryota</taxon>
        <taxon>Metazoa</taxon>
        <taxon>Ecdysozoa</taxon>
        <taxon>Arthropoda</taxon>
        <taxon>Hexapoda</taxon>
        <taxon>Insecta</taxon>
        <taxon>Pterygota</taxon>
        <taxon>Neoptera</taxon>
        <taxon>Endopterygota</taxon>
        <taxon>Diptera</taxon>
        <taxon>Brachycera</taxon>
        <taxon>Muscomorpha</taxon>
        <taxon>Hippoboscoidea</taxon>
        <taxon>Glossinidae</taxon>
        <taxon>Glossina</taxon>
    </lineage>
</organism>
<comment type="subunit">
    <text evidence="2">Homodimer.</text>
</comment>
<dbReference type="InterPro" id="IPR001360">
    <property type="entry name" value="Glyco_hydro_1"/>
</dbReference>
<dbReference type="PANTHER" id="PTHR10353:SF36">
    <property type="entry name" value="LP05116P"/>
    <property type="match status" value="1"/>
</dbReference>
<dbReference type="Proteomes" id="UP000078200">
    <property type="component" value="Unassembled WGS sequence"/>
</dbReference>
<evidence type="ECO:0000256" key="6">
    <source>
        <dbReference type="ARBA" id="ARBA00023295"/>
    </source>
</evidence>
<dbReference type="GO" id="GO:0008422">
    <property type="term" value="F:beta-glucosidase activity"/>
    <property type="evidence" value="ECO:0007669"/>
    <property type="project" value="TreeGrafter"/>
</dbReference>
<evidence type="ECO:0000256" key="7">
    <source>
        <dbReference type="RuleBase" id="RU003690"/>
    </source>
</evidence>
<dbReference type="Pfam" id="PF00232">
    <property type="entry name" value="Glyco_hydro_1"/>
    <property type="match status" value="1"/>
</dbReference>
<evidence type="ECO:0000256" key="8">
    <source>
        <dbReference type="SAM" id="SignalP"/>
    </source>
</evidence>
<comment type="similarity">
    <text evidence="1 7">Belongs to the glycosyl hydrolase 1 family.</text>
</comment>
<keyword evidence="5" id="KW-0325">Glycoprotein</keyword>
<feature type="chain" id="PRO_5008399245" description="Myrosinase 1" evidence="8">
    <location>
        <begin position="19"/>
        <end position="508"/>
    </location>
</feature>
<reference evidence="9" key="1">
    <citation type="submission" date="2020-05" db="UniProtKB">
        <authorList>
            <consortium name="EnsemblMetazoa"/>
        </authorList>
    </citation>
    <scope>IDENTIFICATION</scope>
    <source>
        <strain evidence="9">TTRI</strain>
    </source>
</reference>
<sequence>MACDLNLVSMLSFHAAFSLFYPIGVQSSNGGACKLLETSDKHREFPEEFKFGVSTAAYQIEGGWNTDGRGPSIWDTFTHEHPDMIDDHSNGDVGPDSYHLFDKDLEALKELRVHFYRFSISWSRILPNGDITSRNQKGIDYYNTVIDKLLHNGIEPLVTMFHYDLPEALNLYGGFTNYLFVDYFVAYARLLFELFGDRVKYWITFNEPFDYCIPGYGDGNYPPLGQDSGIADYLCMDNTLKAHAKTYQLYKIEFKDKQNGKIGITISSRYYFSKTNNGTVIDRALQYGLGWLAYPIFGPSGNYPPVMLKDINENSEKEGRAWPRLKTINTRMSRIVKGSADFLGLNYYTSRYVEEAETPPRKQPSWEYDSRLRFQVDSKWKRAKSVWLYCVPEGLEKLLNWIRINYNNVEVFVTENGWSDDGELMDYDRIDYLKAHLQAILNAINSGCNVTRYTHWSLIDNFEWQRGYTEKFGLYYVNMTSVNKERVAKHSAIYYKAVIEKRKTYIEG</sequence>
<name>A0A1A9VC27_GLOAU</name>
<keyword evidence="6" id="KW-0326">Glycosidase</keyword>
<feature type="signal peptide" evidence="8">
    <location>
        <begin position="1"/>
        <end position="18"/>
    </location>
</feature>
<keyword evidence="10" id="KW-1185">Reference proteome</keyword>
<evidence type="ECO:0000256" key="1">
    <source>
        <dbReference type="ARBA" id="ARBA00010838"/>
    </source>
</evidence>
<keyword evidence="4" id="KW-0378">Hydrolase</keyword>
<evidence type="ECO:0000256" key="2">
    <source>
        <dbReference type="ARBA" id="ARBA00011738"/>
    </source>
</evidence>
<accession>A0A1A9VC27</accession>
<dbReference type="InterPro" id="IPR017853">
    <property type="entry name" value="GH"/>
</dbReference>
<evidence type="ECO:0008006" key="11">
    <source>
        <dbReference type="Google" id="ProtNLM"/>
    </source>
</evidence>
<evidence type="ECO:0000313" key="10">
    <source>
        <dbReference type="Proteomes" id="UP000078200"/>
    </source>
</evidence>
<dbReference type="VEuPathDB" id="VectorBase:GAUT032456"/>